<comment type="caution">
    <text evidence="3">The sequence shown here is derived from an EMBL/GenBank/DDBJ whole genome shotgun (WGS) entry which is preliminary data.</text>
</comment>
<reference evidence="3" key="1">
    <citation type="submission" date="2021-08" db="EMBL/GenBank/DDBJ databases">
        <title>WGS assembly of Ceratopteris richardii.</title>
        <authorList>
            <person name="Marchant D.B."/>
            <person name="Chen G."/>
            <person name="Jenkins J."/>
            <person name="Shu S."/>
            <person name="Leebens-Mack J."/>
            <person name="Grimwood J."/>
            <person name="Schmutz J."/>
            <person name="Soltis P."/>
            <person name="Soltis D."/>
            <person name="Chen Z.-H."/>
        </authorList>
    </citation>
    <scope>NUCLEOTIDE SEQUENCE</scope>
    <source>
        <strain evidence="3">Whitten #5841</strain>
        <tissue evidence="3">Leaf</tissue>
    </source>
</reference>
<protein>
    <submittedName>
        <fullName evidence="3">Uncharacterized protein</fullName>
    </submittedName>
</protein>
<gene>
    <name evidence="3" type="ORF">KP509_17G024000</name>
</gene>
<evidence type="ECO:0000256" key="1">
    <source>
        <dbReference type="SAM" id="MobiDB-lite"/>
    </source>
</evidence>
<evidence type="ECO:0000313" key="4">
    <source>
        <dbReference type="Proteomes" id="UP000825935"/>
    </source>
</evidence>
<evidence type="ECO:0000256" key="2">
    <source>
        <dbReference type="SAM" id="SignalP"/>
    </source>
</evidence>
<dbReference type="AlphaFoldDB" id="A0A8T2SSU5"/>
<dbReference type="EMBL" id="CM035422">
    <property type="protein sequence ID" value="KAH7372842.1"/>
    <property type="molecule type" value="Genomic_DNA"/>
</dbReference>
<feature type="chain" id="PRO_5035792605" evidence="2">
    <location>
        <begin position="22"/>
        <end position="129"/>
    </location>
</feature>
<accession>A0A8T2SSU5</accession>
<feature type="region of interest" description="Disordered" evidence="1">
    <location>
        <begin position="42"/>
        <end position="105"/>
    </location>
</feature>
<feature type="signal peptide" evidence="2">
    <location>
        <begin position="1"/>
        <end position="21"/>
    </location>
</feature>
<evidence type="ECO:0000313" key="3">
    <source>
        <dbReference type="EMBL" id="KAH7372842.1"/>
    </source>
</evidence>
<keyword evidence="2" id="KW-0732">Signal</keyword>
<proteinExistence type="predicted"/>
<organism evidence="3 4">
    <name type="scientific">Ceratopteris richardii</name>
    <name type="common">Triangle waterfern</name>
    <dbReference type="NCBI Taxonomy" id="49495"/>
    <lineage>
        <taxon>Eukaryota</taxon>
        <taxon>Viridiplantae</taxon>
        <taxon>Streptophyta</taxon>
        <taxon>Embryophyta</taxon>
        <taxon>Tracheophyta</taxon>
        <taxon>Polypodiopsida</taxon>
        <taxon>Polypodiidae</taxon>
        <taxon>Polypodiales</taxon>
        <taxon>Pteridineae</taxon>
        <taxon>Pteridaceae</taxon>
        <taxon>Parkerioideae</taxon>
        <taxon>Ceratopteris</taxon>
    </lineage>
</organism>
<keyword evidence="4" id="KW-1185">Reference proteome</keyword>
<name>A0A8T2SSU5_CERRI</name>
<dbReference type="Proteomes" id="UP000825935">
    <property type="component" value="Chromosome 17"/>
</dbReference>
<sequence>MDKHLVTLLAAFLIFTSSVAGKYSKHIHKRRILLKDDVSHINDRQTEKQKKGRQSGQQLDVRSRDESHIEGTVIRKRGHGSSLGPMDIRGHKDRAGGHKSGSRTRFPSSTNMFIVSLSVSFLSMMNGLV</sequence>